<dbReference type="GO" id="GO:0003677">
    <property type="term" value="F:DNA binding"/>
    <property type="evidence" value="ECO:0007669"/>
    <property type="project" value="InterPro"/>
</dbReference>
<name>A0A8B3RYH0_9EURY</name>
<comment type="caution">
    <text evidence="5">The sequence shown here is derived from an EMBL/GenBank/DDBJ whole genome shotgun (WGS) entry which is preliminary data.</text>
</comment>
<evidence type="ECO:0000313" key="6">
    <source>
        <dbReference type="EMBL" id="RZB29348.1"/>
    </source>
</evidence>
<organism evidence="5 7">
    <name type="scientific">Candidatus Argoarchaeum ethanivorans</name>
    <dbReference type="NCBI Taxonomy" id="2608793"/>
    <lineage>
        <taxon>Archaea</taxon>
        <taxon>Methanobacteriati</taxon>
        <taxon>Methanobacteriota</taxon>
        <taxon>Stenosarchaea group</taxon>
        <taxon>Methanomicrobia</taxon>
        <taxon>Methanosarcinales</taxon>
        <taxon>Methanosarcinales incertae sedis</taxon>
        <taxon>GOM Arc I cluster</taxon>
        <taxon>Candidatus Argoarchaeum</taxon>
    </lineage>
</organism>
<keyword evidence="2 3" id="KW-0804">Transcription</keyword>
<proteinExistence type="inferred from homology"/>
<dbReference type="InterPro" id="IPR000783">
    <property type="entry name" value="RNA_pol_subH/Rpb5_C"/>
</dbReference>
<dbReference type="GO" id="GO:0005737">
    <property type="term" value="C:cytoplasm"/>
    <property type="evidence" value="ECO:0007669"/>
    <property type="project" value="UniProtKB-SubCell"/>
</dbReference>
<dbReference type="GO" id="GO:0042797">
    <property type="term" value="P:tRNA transcription by RNA polymerase III"/>
    <property type="evidence" value="ECO:0007669"/>
    <property type="project" value="TreeGrafter"/>
</dbReference>
<dbReference type="HAMAP" id="MF_00025">
    <property type="entry name" value="RNApol_Rpo5_RPB5"/>
    <property type="match status" value="1"/>
</dbReference>
<dbReference type="GO" id="GO:0006362">
    <property type="term" value="P:transcription elongation by RNA polymerase I"/>
    <property type="evidence" value="ECO:0007669"/>
    <property type="project" value="TreeGrafter"/>
</dbReference>
<comment type="function">
    <text evidence="3">DNA-dependent RNA polymerase (RNAP) catalyzes the transcription of DNA into RNA using the four ribonucleoside triphosphates as substrates.</text>
</comment>
<dbReference type="Pfam" id="PF01191">
    <property type="entry name" value="RNA_pol_Rpb5_C"/>
    <property type="match status" value="1"/>
</dbReference>
<gene>
    <name evidence="3" type="primary">rpo5</name>
    <name evidence="3" type="synonym">rpoH</name>
    <name evidence="6" type="ORF">AEth_01316</name>
    <name evidence="5" type="ORF">AEth_01836</name>
</gene>
<comment type="subcellular location">
    <subcellularLocation>
        <location evidence="3">Cytoplasm</location>
    </subcellularLocation>
</comment>
<dbReference type="EMBL" id="RPGO01000029">
    <property type="protein sequence ID" value="RZB29348.1"/>
    <property type="molecule type" value="Genomic_DNA"/>
</dbReference>
<evidence type="ECO:0000313" key="5">
    <source>
        <dbReference type="EMBL" id="RZB28737.1"/>
    </source>
</evidence>
<protein>
    <recommendedName>
        <fullName evidence="3">DNA-directed RNA polymerase subunit Rpo5</fullName>
        <ecNumber evidence="3">2.7.7.6</ecNumber>
    </recommendedName>
    <alternativeName>
        <fullName evidence="3">DNA-directed RNA polymerase subunit H</fullName>
    </alternativeName>
</protein>
<dbReference type="NCBIfam" id="NF007129">
    <property type="entry name" value="PRK09570.1"/>
    <property type="match status" value="1"/>
</dbReference>
<dbReference type="EMBL" id="RPGO01000036">
    <property type="protein sequence ID" value="RZB28737.1"/>
    <property type="molecule type" value="Genomic_DNA"/>
</dbReference>
<evidence type="ECO:0000259" key="4">
    <source>
        <dbReference type="Pfam" id="PF01191"/>
    </source>
</evidence>
<feature type="domain" description="RNA polymerase subunit H/Rpb5 C-terminal" evidence="4">
    <location>
        <begin position="25"/>
        <end position="96"/>
    </location>
</feature>
<evidence type="ECO:0000256" key="2">
    <source>
        <dbReference type="ARBA" id="ARBA00023163"/>
    </source>
</evidence>
<dbReference type="PANTHER" id="PTHR10535:SF0">
    <property type="entry name" value="DNA-DIRECTED RNA POLYMERASES I, II, AND III SUBUNIT RPABC1"/>
    <property type="match status" value="1"/>
</dbReference>
<reference evidence="7" key="2">
    <citation type="submission" date="2019-01" db="EMBL/GenBank/DDBJ databases">
        <title>Anaerobic oxidation of ethane by archaea from a marine hydrocarbon seep.</title>
        <authorList>
            <person name="Musat F."/>
        </authorList>
    </citation>
    <scope>NUCLEOTIDE SEQUENCE [LARGE SCALE GENOMIC DNA]</scope>
</reference>
<keyword evidence="3 5" id="KW-0548">Nucleotidyltransferase</keyword>
<dbReference type="AlphaFoldDB" id="A0A8B3RYH0"/>
<dbReference type="InterPro" id="IPR035913">
    <property type="entry name" value="RPB5-like_sf"/>
</dbReference>
<dbReference type="InterPro" id="IPR014381">
    <property type="entry name" value="Arch_Rpo5/euc_Rpb5"/>
</dbReference>
<dbReference type="Gene3D" id="3.90.940.20">
    <property type="entry name" value="RPB5-like RNA polymerase subunit"/>
    <property type="match status" value="1"/>
</dbReference>
<accession>A0A8B3RYH0</accession>
<comment type="similarity">
    <text evidence="3">Belongs to the archaeal Rpo5/eukaryotic RPB5 RNA polymerase subunit family.</text>
</comment>
<evidence type="ECO:0000256" key="1">
    <source>
        <dbReference type="ARBA" id="ARBA00022478"/>
    </source>
</evidence>
<dbReference type="GO" id="GO:0003899">
    <property type="term" value="F:DNA-directed RNA polymerase activity"/>
    <property type="evidence" value="ECO:0007669"/>
    <property type="project" value="UniProtKB-UniRule"/>
</dbReference>
<sequence>MVVGSIPIEPVSATGGNLSKMKEFSLLNHDMVPNHEILSDEELALVLEKYNIKKEQLPKIKTVDPVVKEIKASSGNVIKVTRKSATAGEATVYRLVI</sequence>
<dbReference type="Proteomes" id="UP000291831">
    <property type="component" value="Unassembled WGS sequence"/>
</dbReference>
<evidence type="ECO:0000256" key="3">
    <source>
        <dbReference type="HAMAP-Rule" id="MF_00025"/>
    </source>
</evidence>
<comment type="catalytic activity">
    <reaction evidence="3">
        <text>RNA(n) + a ribonucleoside 5'-triphosphate = RNA(n+1) + diphosphate</text>
        <dbReference type="Rhea" id="RHEA:21248"/>
        <dbReference type="Rhea" id="RHEA-COMP:14527"/>
        <dbReference type="Rhea" id="RHEA-COMP:17342"/>
        <dbReference type="ChEBI" id="CHEBI:33019"/>
        <dbReference type="ChEBI" id="CHEBI:61557"/>
        <dbReference type="ChEBI" id="CHEBI:140395"/>
        <dbReference type="EC" id="2.7.7.6"/>
    </reaction>
</comment>
<comment type="subunit">
    <text evidence="3">Part of the RNA polymerase complex.</text>
</comment>
<dbReference type="PANTHER" id="PTHR10535">
    <property type="entry name" value="DNA-DIRECTED RNA POLYMERASES I, II, AND III SUBUNIT RPABC1"/>
    <property type="match status" value="1"/>
</dbReference>
<keyword evidence="3" id="KW-0963">Cytoplasm</keyword>
<dbReference type="SUPFAM" id="SSF55287">
    <property type="entry name" value="RPB5-like RNA polymerase subunit"/>
    <property type="match status" value="1"/>
</dbReference>
<dbReference type="GO" id="GO:0006366">
    <property type="term" value="P:transcription by RNA polymerase II"/>
    <property type="evidence" value="ECO:0007669"/>
    <property type="project" value="TreeGrafter"/>
</dbReference>
<reference evidence="5" key="1">
    <citation type="journal article" date="2019" name="Nature">
        <title>Anaerobic oxidation of ethane by archaea from a marine hydrocarbon seep.</title>
        <authorList>
            <person name="Chen S.C."/>
            <person name="Musat N."/>
            <person name="Lechtenfeld O.J."/>
            <person name="Paschke H."/>
            <person name="Schmidt M."/>
            <person name="Said N."/>
            <person name="Popp D."/>
            <person name="Calabrese F."/>
            <person name="Stryhanyuk H."/>
            <person name="Jaekel U."/>
            <person name="Zhu Y.G."/>
            <person name="Joye S.B."/>
            <person name="Richnow H.H."/>
            <person name="Widdel F."/>
            <person name="Musat F."/>
        </authorList>
    </citation>
    <scope>NUCLEOTIDE SEQUENCE</scope>
    <source>
        <strain evidence="5">Eth-Arch1</strain>
    </source>
</reference>
<dbReference type="EC" id="2.7.7.6" evidence="3"/>
<dbReference type="GO" id="GO:0000428">
    <property type="term" value="C:DNA-directed RNA polymerase complex"/>
    <property type="evidence" value="ECO:0007669"/>
    <property type="project" value="UniProtKB-KW"/>
</dbReference>
<keyword evidence="3 5" id="KW-0808">Transferase</keyword>
<evidence type="ECO:0000313" key="7">
    <source>
        <dbReference type="Proteomes" id="UP000291831"/>
    </source>
</evidence>
<keyword evidence="1 3" id="KW-0240">DNA-directed RNA polymerase</keyword>